<accession>Q4S1Y6</accession>
<name>Q4S1Y6_TETNG</name>
<dbReference type="KEGG" id="tng:GSTEN00025329G001"/>
<reference evidence="1" key="2">
    <citation type="submission" date="2004-02" db="EMBL/GenBank/DDBJ databases">
        <authorList>
            <consortium name="Genoscope"/>
            <consortium name="Whitehead Institute Centre for Genome Research"/>
        </authorList>
    </citation>
    <scope>NUCLEOTIDE SEQUENCE</scope>
</reference>
<reference evidence="1" key="1">
    <citation type="journal article" date="2004" name="Nature">
        <title>Genome duplication in the teleost fish Tetraodon nigroviridis reveals the early vertebrate proto-karyotype.</title>
        <authorList>
            <person name="Jaillon O."/>
            <person name="Aury J.-M."/>
            <person name="Brunet F."/>
            <person name="Petit J.-L."/>
            <person name="Stange-Thomann N."/>
            <person name="Mauceli E."/>
            <person name="Bouneau L."/>
            <person name="Fischer C."/>
            <person name="Ozouf-Costaz C."/>
            <person name="Bernot A."/>
            <person name="Nicaud S."/>
            <person name="Jaffe D."/>
            <person name="Fisher S."/>
            <person name="Lutfalla G."/>
            <person name="Dossat C."/>
            <person name="Segurens B."/>
            <person name="Dasilva C."/>
            <person name="Salanoubat M."/>
            <person name="Levy M."/>
            <person name="Boudet N."/>
            <person name="Castellano S."/>
            <person name="Anthouard V."/>
            <person name="Jubin C."/>
            <person name="Castelli V."/>
            <person name="Katinka M."/>
            <person name="Vacherie B."/>
            <person name="Biemont C."/>
            <person name="Skalli Z."/>
            <person name="Cattolico L."/>
            <person name="Poulain J."/>
            <person name="De Berardinis V."/>
            <person name="Cruaud C."/>
            <person name="Duprat S."/>
            <person name="Brottier P."/>
            <person name="Coutanceau J.-P."/>
            <person name="Gouzy J."/>
            <person name="Parra G."/>
            <person name="Lardier G."/>
            <person name="Chapple C."/>
            <person name="McKernan K.J."/>
            <person name="McEwan P."/>
            <person name="Bosak S."/>
            <person name="Kellis M."/>
            <person name="Volff J.-N."/>
            <person name="Guigo R."/>
            <person name="Zody M.C."/>
            <person name="Mesirov J."/>
            <person name="Lindblad-Toh K."/>
            <person name="Birren B."/>
            <person name="Nusbaum C."/>
            <person name="Kahn D."/>
            <person name="Robinson-Rechavi M."/>
            <person name="Laudet V."/>
            <person name="Schachter V."/>
            <person name="Quetier F."/>
            <person name="Saurin W."/>
            <person name="Scarpelli C."/>
            <person name="Wincker P."/>
            <person name="Lander E.S."/>
            <person name="Weissenbach J."/>
            <person name="Roest Crollius H."/>
        </authorList>
    </citation>
    <scope>NUCLEOTIDE SEQUENCE [LARGE SCALE GENOMIC DNA]</scope>
</reference>
<proteinExistence type="predicted"/>
<evidence type="ECO:0000313" key="1">
    <source>
        <dbReference type="EMBL" id="CAG05346.1"/>
    </source>
</evidence>
<gene>
    <name evidence="1" type="ORF">GSTENG00025329001</name>
</gene>
<organism evidence="1">
    <name type="scientific">Tetraodon nigroviridis</name>
    <name type="common">Spotted green pufferfish</name>
    <name type="synonym">Chelonodon nigroviridis</name>
    <dbReference type="NCBI Taxonomy" id="99883"/>
    <lineage>
        <taxon>Eukaryota</taxon>
        <taxon>Metazoa</taxon>
        <taxon>Chordata</taxon>
        <taxon>Craniata</taxon>
        <taxon>Vertebrata</taxon>
        <taxon>Euteleostomi</taxon>
        <taxon>Actinopterygii</taxon>
        <taxon>Neopterygii</taxon>
        <taxon>Teleostei</taxon>
        <taxon>Neoteleostei</taxon>
        <taxon>Acanthomorphata</taxon>
        <taxon>Eupercaria</taxon>
        <taxon>Tetraodontiformes</taxon>
        <taxon>Tetradontoidea</taxon>
        <taxon>Tetraodontidae</taxon>
        <taxon>Tetraodon</taxon>
    </lineage>
</organism>
<comment type="caution">
    <text evidence="1">The sequence shown here is derived from an EMBL/GenBank/DDBJ whole genome shotgun (WGS) entry which is preliminary data.</text>
</comment>
<dbReference type="EMBL" id="CAAE01014764">
    <property type="protein sequence ID" value="CAG05346.1"/>
    <property type="molecule type" value="Genomic_DNA"/>
</dbReference>
<dbReference type="AlphaFoldDB" id="Q4S1Y6"/>
<protein>
    <submittedName>
        <fullName evidence="1">(spotted green pufferfish) hypothetical protein</fullName>
    </submittedName>
</protein>
<sequence>MLRMFSNCSVVLENLEVTYAQKHHSLAFLQVCMRTQPITARQELALSFGRSEPTLVHTRPL</sequence>